<feature type="transmembrane region" description="Helical" evidence="3">
    <location>
        <begin position="12"/>
        <end position="37"/>
    </location>
</feature>
<dbReference type="Proteomes" id="UP001249851">
    <property type="component" value="Unassembled WGS sequence"/>
</dbReference>
<evidence type="ECO:0000313" key="4">
    <source>
        <dbReference type="EMBL" id="KAK2553440.1"/>
    </source>
</evidence>
<dbReference type="AlphaFoldDB" id="A0AAD9Q288"/>
<evidence type="ECO:0000256" key="1">
    <source>
        <dbReference type="ARBA" id="ARBA00022614"/>
    </source>
</evidence>
<feature type="transmembrane region" description="Helical" evidence="3">
    <location>
        <begin position="191"/>
        <end position="211"/>
    </location>
</feature>
<dbReference type="InterPro" id="IPR051261">
    <property type="entry name" value="NLR"/>
</dbReference>
<protein>
    <submittedName>
        <fullName evidence="4">NLR family CARD domain-containing protein 3</fullName>
    </submittedName>
</protein>
<keyword evidence="5" id="KW-1185">Reference proteome</keyword>
<evidence type="ECO:0000313" key="5">
    <source>
        <dbReference type="Proteomes" id="UP001249851"/>
    </source>
</evidence>
<keyword evidence="3" id="KW-1133">Transmembrane helix</keyword>
<dbReference type="Pfam" id="PF13516">
    <property type="entry name" value="LRR_6"/>
    <property type="match status" value="4"/>
</dbReference>
<feature type="transmembrane region" description="Helical" evidence="3">
    <location>
        <begin position="76"/>
        <end position="96"/>
    </location>
</feature>
<keyword evidence="1" id="KW-0433">Leucine-rich repeat</keyword>
<dbReference type="InterPro" id="IPR032675">
    <property type="entry name" value="LRR_dom_sf"/>
</dbReference>
<keyword evidence="2" id="KW-0677">Repeat</keyword>
<gene>
    <name evidence="4" type="ORF">P5673_025195</name>
</gene>
<evidence type="ECO:0000256" key="2">
    <source>
        <dbReference type="ARBA" id="ARBA00022737"/>
    </source>
</evidence>
<feature type="transmembrane region" description="Helical" evidence="3">
    <location>
        <begin position="116"/>
        <end position="142"/>
    </location>
</feature>
<dbReference type="PANTHER" id="PTHR24106">
    <property type="entry name" value="NACHT, LRR AND CARD DOMAINS-CONTAINING"/>
    <property type="match status" value="1"/>
</dbReference>
<keyword evidence="3" id="KW-0472">Membrane</keyword>
<accession>A0AAD9Q288</accession>
<organism evidence="4 5">
    <name type="scientific">Acropora cervicornis</name>
    <name type="common">Staghorn coral</name>
    <dbReference type="NCBI Taxonomy" id="6130"/>
    <lineage>
        <taxon>Eukaryota</taxon>
        <taxon>Metazoa</taxon>
        <taxon>Cnidaria</taxon>
        <taxon>Anthozoa</taxon>
        <taxon>Hexacorallia</taxon>
        <taxon>Scleractinia</taxon>
        <taxon>Astrocoeniina</taxon>
        <taxon>Acroporidae</taxon>
        <taxon>Acropora</taxon>
    </lineage>
</organism>
<sequence>MVYIREFVDRETFHTVSYVASISWIILSPLFVAPLVVSKLESTRPDYRCNGEEKAPVHDKCFSQFKQYYEETSASFFVRFFGIINFFAIMMVFFIYSQCMKRRVRINSQGDGTLLFCVYFGQLASRFVLHIISVVVCILLYFKNDLNFECYIKTEGSDWAHQRPSNFTGEERMYECFIHQEPTGFYLTLNLVVLNGVFTLVAVTEMIWMLIQSRGHCIKNEEFFRRYLNPNFKLANGEESPLLDATDITDYPGSSVQVKESIKIKMKETRLELRNSEEYERGDEVAMVLLDLWINQEDKTNGYKLTELDLGFTNITDQGAIYLSHALKNDNCKLTQLHLDGNRIGSSGTKHLSDALKNENCKLTLLKLGEDITDGGVEFLKFSLTDSNCKLTELHVSGVKIGDKGASYLSSALKSANCKLTKLYLHGNKIGHTGARHLAEALKVCKLEELTLIANQMGDAGVEHMRKALQDGKHSLNKLRLEGKKLKEEKFVQEQCIGKTTVSIGECRRRGHRSTPREIKMKPKIARTAPDITAKTLTYSP</sequence>
<dbReference type="Gene3D" id="3.80.10.10">
    <property type="entry name" value="Ribonuclease Inhibitor"/>
    <property type="match status" value="1"/>
</dbReference>
<dbReference type="SUPFAM" id="SSF52047">
    <property type="entry name" value="RNI-like"/>
    <property type="match status" value="1"/>
</dbReference>
<evidence type="ECO:0000256" key="3">
    <source>
        <dbReference type="SAM" id="Phobius"/>
    </source>
</evidence>
<keyword evidence="3" id="KW-0812">Transmembrane</keyword>
<reference evidence="4" key="1">
    <citation type="journal article" date="2023" name="G3 (Bethesda)">
        <title>Whole genome assembly and annotation of the endangered Caribbean coral Acropora cervicornis.</title>
        <authorList>
            <person name="Selwyn J.D."/>
            <person name="Vollmer S.V."/>
        </authorList>
    </citation>
    <scope>NUCLEOTIDE SEQUENCE</scope>
    <source>
        <strain evidence="4">K2</strain>
    </source>
</reference>
<dbReference type="EMBL" id="JARQWQ010000077">
    <property type="protein sequence ID" value="KAK2553440.1"/>
    <property type="molecule type" value="Genomic_DNA"/>
</dbReference>
<comment type="caution">
    <text evidence="4">The sequence shown here is derived from an EMBL/GenBank/DDBJ whole genome shotgun (WGS) entry which is preliminary data.</text>
</comment>
<dbReference type="SMART" id="SM00368">
    <property type="entry name" value="LRR_RI"/>
    <property type="match status" value="6"/>
</dbReference>
<reference evidence="4" key="2">
    <citation type="journal article" date="2023" name="Science">
        <title>Genomic signatures of disease resistance in endangered staghorn corals.</title>
        <authorList>
            <person name="Vollmer S.V."/>
            <person name="Selwyn J.D."/>
            <person name="Despard B.A."/>
            <person name="Roesel C.L."/>
        </authorList>
    </citation>
    <scope>NUCLEOTIDE SEQUENCE</scope>
    <source>
        <strain evidence="4">K2</strain>
    </source>
</reference>
<proteinExistence type="predicted"/>
<name>A0AAD9Q288_ACRCE</name>
<dbReference type="InterPro" id="IPR001611">
    <property type="entry name" value="Leu-rich_rpt"/>
</dbReference>